<gene>
    <name evidence="2" type="ORF">HDIA_1759</name>
</gene>
<dbReference type="Proteomes" id="UP000223606">
    <property type="component" value="Chromosome 1"/>
</dbReference>
<evidence type="ECO:0000313" key="2">
    <source>
        <dbReference type="EMBL" id="SON55300.1"/>
    </source>
</evidence>
<name>A0A2C9D537_9HYPH</name>
<accession>A0A2C9D537</accession>
<dbReference type="InterPro" id="IPR050289">
    <property type="entry name" value="TorD/DmsD_chaperones"/>
</dbReference>
<keyword evidence="1" id="KW-0143">Chaperone</keyword>
<reference evidence="3" key="1">
    <citation type="submission" date="2017-09" db="EMBL/GenBank/DDBJ databases">
        <title>Genome sequence of Nannocystis excedens DSM 71.</title>
        <authorList>
            <person name="Blom J."/>
        </authorList>
    </citation>
    <scope>NUCLEOTIDE SEQUENCE [LARGE SCALE GENOMIC DNA]</scope>
    <source>
        <strain evidence="3">type strain: E19</strain>
    </source>
</reference>
<keyword evidence="3" id="KW-1185">Reference proteome</keyword>
<sequence>MTKHNTAIQSVLAEPDQLRVNLYRLLARLLAAPIDSATRATLQSLVGDDTTLGQAVARLAQLAGDVSPKECAEEFHELFVGVGRGELLPYSSYYLTGFLNEKPLARLRRDMAGFQIARSAQSKEPEDHIAALMDMMTGLIDGSFGDPQPISAQKEFFDRHVGKWAPHFFSDLERAKSARFYKPVGTIGRLFMDIEMAAFDM</sequence>
<dbReference type="InterPro" id="IPR020945">
    <property type="entry name" value="DMSO/NO3_reduct_chaperone"/>
</dbReference>
<dbReference type="PANTHER" id="PTHR34227">
    <property type="entry name" value="CHAPERONE PROTEIN YCDY"/>
    <property type="match status" value="1"/>
</dbReference>
<organism evidence="2 3">
    <name type="scientific">Hartmannibacter diazotrophicus</name>
    <dbReference type="NCBI Taxonomy" id="1482074"/>
    <lineage>
        <taxon>Bacteria</taxon>
        <taxon>Pseudomonadati</taxon>
        <taxon>Pseudomonadota</taxon>
        <taxon>Alphaproteobacteria</taxon>
        <taxon>Hyphomicrobiales</taxon>
        <taxon>Pleomorphomonadaceae</taxon>
        <taxon>Hartmannibacter</taxon>
    </lineage>
</organism>
<dbReference type="InterPro" id="IPR036411">
    <property type="entry name" value="TorD-like_sf"/>
</dbReference>
<dbReference type="PANTHER" id="PTHR34227:SF1">
    <property type="entry name" value="DIMETHYL SULFOXIDE REDUCTASE CHAPERONE-RELATED"/>
    <property type="match status" value="1"/>
</dbReference>
<dbReference type="AlphaFoldDB" id="A0A2C9D537"/>
<evidence type="ECO:0000256" key="1">
    <source>
        <dbReference type="ARBA" id="ARBA00023186"/>
    </source>
</evidence>
<dbReference type="Gene3D" id="1.10.3480.10">
    <property type="entry name" value="TorD-like"/>
    <property type="match status" value="1"/>
</dbReference>
<proteinExistence type="predicted"/>
<dbReference type="Pfam" id="PF02613">
    <property type="entry name" value="Nitrate_red_del"/>
    <property type="match status" value="1"/>
</dbReference>
<dbReference type="KEGG" id="hdi:HDIA_1759"/>
<dbReference type="SUPFAM" id="SSF89155">
    <property type="entry name" value="TorD-like"/>
    <property type="match status" value="1"/>
</dbReference>
<dbReference type="EMBL" id="LT960614">
    <property type="protein sequence ID" value="SON55300.1"/>
    <property type="molecule type" value="Genomic_DNA"/>
</dbReference>
<evidence type="ECO:0000313" key="3">
    <source>
        <dbReference type="Proteomes" id="UP000223606"/>
    </source>
</evidence>
<dbReference type="RefSeq" id="WP_173796208.1">
    <property type="nucleotide sequence ID" value="NZ_LT960614.1"/>
</dbReference>
<protein>
    <submittedName>
        <fullName evidence="2">Chaperone protein TorD</fullName>
    </submittedName>
</protein>